<dbReference type="Gene3D" id="3.40.190.10">
    <property type="entry name" value="Periplasmic binding protein-like II"/>
    <property type="match status" value="1"/>
</dbReference>
<accession>A0A327KSC4</accession>
<dbReference type="SUPFAM" id="SSF53850">
    <property type="entry name" value="Periplasmic binding protein-like II"/>
    <property type="match status" value="1"/>
</dbReference>
<comment type="caution">
    <text evidence="3">The sequence shown here is derived from an EMBL/GenBank/DDBJ whole genome shotgun (WGS) entry which is preliminary data.</text>
</comment>
<proteinExistence type="inferred from homology"/>
<evidence type="ECO:0000313" key="3">
    <source>
        <dbReference type="EMBL" id="RAI41830.1"/>
    </source>
</evidence>
<keyword evidence="4" id="KW-1185">Reference proteome</keyword>
<evidence type="ECO:0000256" key="2">
    <source>
        <dbReference type="SAM" id="MobiDB-lite"/>
    </source>
</evidence>
<organism evidence="3 4">
    <name type="scientific">Rhodoplanes roseus</name>
    <dbReference type="NCBI Taxonomy" id="29409"/>
    <lineage>
        <taxon>Bacteria</taxon>
        <taxon>Pseudomonadati</taxon>
        <taxon>Pseudomonadota</taxon>
        <taxon>Alphaproteobacteria</taxon>
        <taxon>Hyphomicrobiales</taxon>
        <taxon>Nitrobacteraceae</taxon>
        <taxon>Rhodoplanes</taxon>
    </lineage>
</organism>
<evidence type="ECO:0008006" key="5">
    <source>
        <dbReference type="Google" id="ProtNLM"/>
    </source>
</evidence>
<dbReference type="EMBL" id="NPEX01000174">
    <property type="protein sequence ID" value="RAI41830.1"/>
    <property type="molecule type" value="Genomic_DNA"/>
</dbReference>
<dbReference type="InterPro" id="IPR005064">
    <property type="entry name" value="BUG"/>
</dbReference>
<dbReference type="PIRSF" id="PIRSF017082">
    <property type="entry name" value="YflP"/>
    <property type="match status" value="1"/>
</dbReference>
<gene>
    <name evidence="3" type="ORF">CH341_20795</name>
</gene>
<dbReference type="CDD" id="cd07012">
    <property type="entry name" value="PBP2_Bug_TTT"/>
    <property type="match status" value="1"/>
</dbReference>
<reference evidence="3 4" key="1">
    <citation type="submission" date="2017-07" db="EMBL/GenBank/DDBJ databases">
        <title>Draft Genome Sequences of Select Purple Nonsulfur Bacteria.</title>
        <authorList>
            <person name="Lasarre B."/>
            <person name="Mckinlay J.B."/>
        </authorList>
    </citation>
    <scope>NUCLEOTIDE SEQUENCE [LARGE SCALE GENOMIC DNA]</scope>
    <source>
        <strain evidence="3 4">DSM 5909</strain>
    </source>
</reference>
<evidence type="ECO:0000313" key="4">
    <source>
        <dbReference type="Proteomes" id="UP000249130"/>
    </source>
</evidence>
<dbReference type="InterPro" id="IPR042100">
    <property type="entry name" value="Bug_dom1"/>
</dbReference>
<name>A0A327KSC4_9BRAD</name>
<dbReference type="PANTHER" id="PTHR42928">
    <property type="entry name" value="TRICARBOXYLATE-BINDING PROTEIN"/>
    <property type="match status" value="1"/>
</dbReference>
<dbReference type="Proteomes" id="UP000249130">
    <property type="component" value="Unassembled WGS sequence"/>
</dbReference>
<dbReference type="OrthoDB" id="7375033at2"/>
<dbReference type="AlphaFoldDB" id="A0A327KSC4"/>
<dbReference type="PANTHER" id="PTHR42928:SF5">
    <property type="entry name" value="BLR1237 PROTEIN"/>
    <property type="match status" value="1"/>
</dbReference>
<dbReference type="Gene3D" id="3.40.190.150">
    <property type="entry name" value="Bordetella uptake gene, domain 1"/>
    <property type="match status" value="1"/>
</dbReference>
<dbReference type="Pfam" id="PF03401">
    <property type="entry name" value="TctC"/>
    <property type="match status" value="1"/>
</dbReference>
<comment type="similarity">
    <text evidence="1">Belongs to the UPF0065 (bug) family.</text>
</comment>
<feature type="region of interest" description="Disordered" evidence="2">
    <location>
        <begin position="1"/>
        <end position="25"/>
    </location>
</feature>
<protein>
    <recommendedName>
        <fullName evidence="5">ABC transporter substrate-binding protein</fullName>
    </recommendedName>
</protein>
<sequence>MPHESPKTDHPRAPSQTRPDDRENTMTRTRLLAALLTAATLIGTAQAQDFPRTTIQLINPYAAGGSADLLARTVAMAMAERLGKEVIVVNKPGAGTTIGASFVAHAEPDGHTLYLSTATAHAIMPRLSKTAYDGIADFAPIAMLANVPNVLVVRSSLPVKTVPELIAYAKAHPNALNFASVGIGSQPHLAAELFMQTTGTRMVHVPYTGVAPATTDLVSGQMDLGFLNAPPLLQHIESGALRALAVTIPKRADLLPDVPTLDELGLAGFDIGTWYGLSAPAKTPGPVLDKLRRTLAAVMSDRAVRGKIVSQGSEVFYLDGDAFAAYLKRDAERMARLIDTAGIKTR</sequence>
<evidence type="ECO:0000256" key="1">
    <source>
        <dbReference type="ARBA" id="ARBA00006987"/>
    </source>
</evidence>